<dbReference type="EMBL" id="GL573537">
    <property type="protein sequence ID" value="ELR07478.1"/>
    <property type="molecule type" value="Genomic_DNA"/>
</dbReference>
<sequence>MDLFRATIARLERAKIAKTWASLKIDAGLAYDLRAESPAPEFISMGIYVDRRNQPQAGDIFELDDTLIPVPDVFLKLAKATELWYHCMPLYGIANCLTKDVGLRGFKFEFF</sequence>
<dbReference type="Proteomes" id="UP000011064">
    <property type="component" value="Unassembled WGS sequence"/>
</dbReference>
<dbReference type="VEuPathDB" id="FungiDB:GMDG_08447"/>
<evidence type="ECO:0000313" key="2">
    <source>
        <dbReference type="Proteomes" id="UP000011064"/>
    </source>
</evidence>
<reference evidence="2" key="1">
    <citation type="submission" date="2010-09" db="EMBL/GenBank/DDBJ databases">
        <title>The genome sequence of Geomyces destructans 20631-21.</title>
        <authorList>
            <consortium name="The Broad Institute Genome Sequencing Platform"/>
            <person name="Cuomo C.A."/>
            <person name="Blehert D.S."/>
            <person name="Lorch J.M."/>
            <person name="Young S.K."/>
            <person name="Zeng Q."/>
            <person name="Gargeya S."/>
            <person name="Fitzgerald M."/>
            <person name="Haas B."/>
            <person name="Abouelleil A."/>
            <person name="Alvarado L."/>
            <person name="Arachchi H.M."/>
            <person name="Berlin A."/>
            <person name="Brown A."/>
            <person name="Chapman S.B."/>
            <person name="Chen Z."/>
            <person name="Dunbar C."/>
            <person name="Freedman E."/>
            <person name="Gearin G."/>
            <person name="Gellesch M."/>
            <person name="Goldberg J."/>
            <person name="Griggs A."/>
            <person name="Gujja S."/>
            <person name="Heiman D."/>
            <person name="Howarth C."/>
            <person name="Larson L."/>
            <person name="Lui A."/>
            <person name="MacDonald P.J.P."/>
            <person name="Montmayeur A."/>
            <person name="Murphy C."/>
            <person name="Neiman D."/>
            <person name="Pearson M."/>
            <person name="Priest M."/>
            <person name="Roberts A."/>
            <person name="Saif S."/>
            <person name="Shea T."/>
            <person name="Shenoy N."/>
            <person name="Sisk P."/>
            <person name="Stolte C."/>
            <person name="Sykes S."/>
            <person name="Wortman J."/>
            <person name="Nusbaum C."/>
            <person name="Birren B."/>
        </authorList>
    </citation>
    <scope>NUCLEOTIDE SEQUENCE [LARGE SCALE GENOMIC DNA]</scope>
    <source>
        <strain evidence="2">ATCC MYA-4855 / 20631-21</strain>
    </source>
</reference>
<evidence type="ECO:0000313" key="1">
    <source>
        <dbReference type="EMBL" id="ELR07478.1"/>
    </source>
</evidence>
<dbReference type="STRING" id="658429.L8G483"/>
<accession>L8G483</accession>
<dbReference type="HOGENOM" id="CLU_2159513_0_0_1"/>
<organism evidence="1 2">
    <name type="scientific">Pseudogymnoascus destructans (strain ATCC MYA-4855 / 20631-21)</name>
    <name type="common">Bat white-nose syndrome fungus</name>
    <name type="synonym">Geomyces destructans</name>
    <dbReference type="NCBI Taxonomy" id="658429"/>
    <lineage>
        <taxon>Eukaryota</taxon>
        <taxon>Fungi</taxon>
        <taxon>Dikarya</taxon>
        <taxon>Ascomycota</taxon>
        <taxon>Pezizomycotina</taxon>
        <taxon>Leotiomycetes</taxon>
        <taxon>Thelebolales</taxon>
        <taxon>Thelebolaceae</taxon>
        <taxon>Pseudogymnoascus</taxon>
    </lineage>
</organism>
<gene>
    <name evidence="1" type="ORF">GMDG_08447</name>
</gene>
<dbReference type="AlphaFoldDB" id="L8G483"/>
<dbReference type="OrthoDB" id="3439825at2759"/>
<dbReference type="InParanoid" id="L8G483"/>
<name>L8G483_PSED2</name>
<protein>
    <submittedName>
        <fullName evidence="1">Uncharacterized protein</fullName>
    </submittedName>
</protein>
<keyword evidence="2" id="KW-1185">Reference proteome</keyword>
<proteinExistence type="predicted"/>